<dbReference type="AlphaFoldDB" id="A0A258HN84"/>
<dbReference type="PANTHER" id="PTHR23505">
    <property type="entry name" value="SPINSTER"/>
    <property type="match status" value="1"/>
</dbReference>
<evidence type="ECO:0000256" key="2">
    <source>
        <dbReference type="ARBA" id="ARBA00022448"/>
    </source>
</evidence>
<feature type="transmembrane region" description="Helical" evidence="6">
    <location>
        <begin position="247"/>
        <end position="265"/>
    </location>
</feature>
<keyword evidence="4 6" id="KW-1133">Transmembrane helix</keyword>
<feature type="transmembrane region" description="Helical" evidence="6">
    <location>
        <begin position="317"/>
        <end position="336"/>
    </location>
</feature>
<dbReference type="SUPFAM" id="SSF103473">
    <property type="entry name" value="MFS general substrate transporter"/>
    <property type="match status" value="1"/>
</dbReference>
<evidence type="ECO:0000256" key="5">
    <source>
        <dbReference type="ARBA" id="ARBA00023136"/>
    </source>
</evidence>
<feature type="transmembrane region" description="Helical" evidence="6">
    <location>
        <begin position="196"/>
        <end position="215"/>
    </location>
</feature>
<feature type="domain" description="Major facilitator superfamily (MFS) profile" evidence="7">
    <location>
        <begin position="28"/>
        <end position="439"/>
    </location>
</feature>
<feature type="transmembrane region" description="Helical" evidence="6">
    <location>
        <begin position="94"/>
        <end position="114"/>
    </location>
</feature>
<keyword evidence="5 6" id="KW-0472">Membrane</keyword>
<organism evidence="8 9">
    <name type="scientific">Brevundimonas subvibrioides</name>
    <dbReference type="NCBI Taxonomy" id="74313"/>
    <lineage>
        <taxon>Bacteria</taxon>
        <taxon>Pseudomonadati</taxon>
        <taxon>Pseudomonadota</taxon>
        <taxon>Alphaproteobacteria</taxon>
        <taxon>Caulobacterales</taxon>
        <taxon>Caulobacteraceae</taxon>
        <taxon>Brevundimonas</taxon>
    </lineage>
</organism>
<dbReference type="GO" id="GO:0016020">
    <property type="term" value="C:membrane"/>
    <property type="evidence" value="ECO:0007669"/>
    <property type="project" value="UniProtKB-SubCell"/>
</dbReference>
<evidence type="ECO:0000313" key="9">
    <source>
        <dbReference type="Proteomes" id="UP000216147"/>
    </source>
</evidence>
<feature type="transmembrane region" description="Helical" evidence="6">
    <location>
        <begin position="25"/>
        <end position="46"/>
    </location>
</feature>
<dbReference type="EMBL" id="NCEQ01000004">
    <property type="protein sequence ID" value="OYX57778.1"/>
    <property type="molecule type" value="Genomic_DNA"/>
</dbReference>
<feature type="transmembrane region" description="Helical" evidence="6">
    <location>
        <begin position="66"/>
        <end position="87"/>
    </location>
</feature>
<dbReference type="PROSITE" id="PS50850">
    <property type="entry name" value="MFS"/>
    <property type="match status" value="1"/>
</dbReference>
<evidence type="ECO:0000256" key="3">
    <source>
        <dbReference type="ARBA" id="ARBA00022692"/>
    </source>
</evidence>
<feature type="transmembrane region" description="Helical" evidence="6">
    <location>
        <begin position="342"/>
        <end position="362"/>
    </location>
</feature>
<evidence type="ECO:0000313" key="8">
    <source>
        <dbReference type="EMBL" id="OYX57778.1"/>
    </source>
</evidence>
<dbReference type="PANTHER" id="PTHR23505:SF79">
    <property type="entry name" value="PROTEIN SPINSTER"/>
    <property type="match status" value="1"/>
</dbReference>
<sequence>MDQPVRTYRPGEDPAAAAWPTPSRAWATVFVLMAAYALAFVDRQILTLLVEPVQRDLNINDTQFSLLSGLAFTLFYTVMGLPFAWLADRSSRRNLIIASIGFWTLMTAACGMASSFLTLFLARIGVGVGEAGLSPAAYSMIADNFPPARRARPLGVYAIGSICGVGLALIIGGAVIQWAMTAPPVSLPLLGELKSWQLAFLVVSLPGPILMLALLPLHEPKRQEKVLADGETRPSFVAFLRRRWRPFTLLSLGYSLIGVSVAAYLTWTPAFMARRFGWEMSQVGAAYGTVLLIFGTGGILVGGWWSDRMAARGAPDAVLRAAMAGAALALPLALGAPFASSGVLAMSMIAAMSFAFGLTQGLPAPSLQAIAPNRLRARVMALYLLIGNIVAFTVGPTGVALISDYWLKDSARIGVAVAIVSAMVVPLGLLSLLAARKSFIEASAFEAGES</sequence>
<feature type="transmembrane region" description="Helical" evidence="6">
    <location>
        <begin position="120"/>
        <end position="142"/>
    </location>
</feature>
<dbReference type="InterPro" id="IPR011701">
    <property type="entry name" value="MFS"/>
</dbReference>
<comment type="subcellular location">
    <subcellularLocation>
        <location evidence="1">Membrane</location>
        <topology evidence="1">Multi-pass membrane protein</topology>
    </subcellularLocation>
</comment>
<accession>A0A258HN84</accession>
<dbReference type="Gene3D" id="1.20.1250.20">
    <property type="entry name" value="MFS general substrate transporter like domains"/>
    <property type="match status" value="1"/>
</dbReference>
<dbReference type="InterPro" id="IPR044770">
    <property type="entry name" value="MFS_spinster-like"/>
</dbReference>
<feature type="transmembrane region" description="Helical" evidence="6">
    <location>
        <begin position="413"/>
        <end position="435"/>
    </location>
</feature>
<dbReference type="CDD" id="cd17328">
    <property type="entry name" value="MFS_spinster_like"/>
    <property type="match status" value="1"/>
</dbReference>
<evidence type="ECO:0000256" key="4">
    <source>
        <dbReference type="ARBA" id="ARBA00022989"/>
    </source>
</evidence>
<gene>
    <name evidence="8" type="ORF">B7Y86_04700</name>
</gene>
<keyword evidence="2" id="KW-0813">Transport</keyword>
<evidence type="ECO:0000256" key="6">
    <source>
        <dbReference type="SAM" id="Phobius"/>
    </source>
</evidence>
<reference evidence="8 9" key="1">
    <citation type="submission" date="2017-03" db="EMBL/GenBank/DDBJ databases">
        <title>Lifting the veil on microbial sulfur biogeochemistry in mining wastewaters.</title>
        <authorList>
            <person name="Kantor R.S."/>
            <person name="Colenbrander Nelson T."/>
            <person name="Marshall S."/>
            <person name="Bennett D."/>
            <person name="Apte S."/>
            <person name="Camacho D."/>
            <person name="Thomas B.C."/>
            <person name="Warren L.A."/>
            <person name="Banfield J.F."/>
        </authorList>
    </citation>
    <scope>NUCLEOTIDE SEQUENCE [LARGE SCALE GENOMIC DNA]</scope>
    <source>
        <strain evidence="8">32-68-21</strain>
    </source>
</reference>
<keyword evidence="3 6" id="KW-0812">Transmembrane</keyword>
<protein>
    <recommendedName>
        <fullName evidence="7">Major facilitator superfamily (MFS) profile domain-containing protein</fullName>
    </recommendedName>
</protein>
<dbReference type="Pfam" id="PF07690">
    <property type="entry name" value="MFS_1"/>
    <property type="match status" value="1"/>
</dbReference>
<evidence type="ECO:0000259" key="7">
    <source>
        <dbReference type="PROSITE" id="PS50850"/>
    </source>
</evidence>
<dbReference type="InterPro" id="IPR020846">
    <property type="entry name" value="MFS_dom"/>
</dbReference>
<feature type="transmembrane region" description="Helical" evidence="6">
    <location>
        <begin position="154"/>
        <end position="176"/>
    </location>
</feature>
<proteinExistence type="predicted"/>
<name>A0A258HN84_9CAUL</name>
<dbReference type="InterPro" id="IPR036259">
    <property type="entry name" value="MFS_trans_sf"/>
</dbReference>
<evidence type="ECO:0000256" key="1">
    <source>
        <dbReference type="ARBA" id="ARBA00004141"/>
    </source>
</evidence>
<feature type="transmembrane region" description="Helical" evidence="6">
    <location>
        <begin position="285"/>
        <end position="305"/>
    </location>
</feature>
<comment type="caution">
    <text evidence="8">The sequence shown here is derived from an EMBL/GenBank/DDBJ whole genome shotgun (WGS) entry which is preliminary data.</text>
</comment>
<feature type="transmembrane region" description="Helical" evidence="6">
    <location>
        <begin position="382"/>
        <end position="407"/>
    </location>
</feature>
<dbReference type="Proteomes" id="UP000216147">
    <property type="component" value="Unassembled WGS sequence"/>
</dbReference>
<dbReference type="GO" id="GO:0022857">
    <property type="term" value="F:transmembrane transporter activity"/>
    <property type="evidence" value="ECO:0007669"/>
    <property type="project" value="InterPro"/>
</dbReference>